<evidence type="ECO:0000313" key="2">
    <source>
        <dbReference type="EMBL" id="KAJ8019284.1"/>
    </source>
</evidence>
<evidence type="ECO:0000256" key="1">
    <source>
        <dbReference type="SAM" id="MobiDB-lite"/>
    </source>
</evidence>
<dbReference type="Proteomes" id="UP001152320">
    <property type="component" value="Unassembled WGS sequence"/>
</dbReference>
<organism evidence="2 3">
    <name type="scientific">Holothuria leucospilota</name>
    <name type="common">Black long sea cucumber</name>
    <name type="synonym">Mertensiothuria leucospilota</name>
    <dbReference type="NCBI Taxonomy" id="206669"/>
    <lineage>
        <taxon>Eukaryota</taxon>
        <taxon>Metazoa</taxon>
        <taxon>Echinodermata</taxon>
        <taxon>Eleutherozoa</taxon>
        <taxon>Echinozoa</taxon>
        <taxon>Holothuroidea</taxon>
        <taxon>Aspidochirotacea</taxon>
        <taxon>Aspidochirotida</taxon>
        <taxon>Holothuriidae</taxon>
        <taxon>Holothuria</taxon>
    </lineage>
</organism>
<name>A0A9Q0YCV8_HOLLE</name>
<protein>
    <submittedName>
        <fullName evidence="2">Uncharacterized protein</fullName>
    </submittedName>
</protein>
<keyword evidence="3" id="KW-1185">Reference proteome</keyword>
<proteinExistence type="predicted"/>
<accession>A0A9Q0YCV8</accession>
<gene>
    <name evidence="2" type="ORF">HOLleu_42209</name>
</gene>
<dbReference type="AlphaFoldDB" id="A0A9Q0YCV8"/>
<reference evidence="2" key="1">
    <citation type="submission" date="2021-10" db="EMBL/GenBank/DDBJ databases">
        <title>Tropical sea cucumber genome reveals ecological adaptation and Cuvierian tubules defense mechanism.</title>
        <authorList>
            <person name="Chen T."/>
        </authorList>
    </citation>
    <scope>NUCLEOTIDE SEQUENCE</scope>
    <source>
        <strain evidence="2">Nanhai2018</strain>
        <tissue evidence="2">Muscle</tissue>
    </source>
</reference>
<evidence type="ECO:0000313" key="3">
    <source>
        <dbReference type="Proteomes" id="UP001152320"/>
    </source>
</evidence>
<feature type="region of interest" description="Disordered" evidence="1">
    <location>
        <begin position="17"/>
        <end position="44"/>
    </location>
</feature>
<dbReference type="EMBL" id="JAIZAY010000041">
    <property type="protein sequence ID" value="KAJ8019284.1"/>
    <property type="molecule type" value="Genomic_DNA"/>
</dbReference>
<comment type="caution">
    <text evidence="2">The sequence shown here is derived from an EMBL/GenBank/DDBJ whole genome shotgun (WGS) entry which is preliminary data.</text>
</comment>
<sequence>MKELQTDDAVSVHAVYFAQQQKQGRPKQRKAENEVTYQPQNKPLGKKNTIVVDVEGSMVRENTLRLARNVRIEDL</sequence>